<evidence type="ECO:0000313" key="2">
    <source>
        <dbReference type="EMBL" id="KYF66372.1"/>
    </source>
</evidence>
<comment type="caution">
    <text evidence="2">The sequence shown here is derived from an EMBL/GenBank/DDBJ whole genome shotgun (WGS) entry which is preliminary data.</text>
</comment>
<dbReference type="EMBL" id="JEMA01000750">
    <property type="protein sequence ID" value="KYF66372.1"/>
    <property type="molecule type" value="Genomic_DNA"/>
</dbReference>
<accession>A0A150QER7</accession>
<protein>
    <submittedName>
        <fullName evidence="2">Uncharacterized protein</fullName>
    </submittedName>
</protein>
<organism evidence="2 3">
    <name type="scientific">Sorangium cellulosum</name>
    <name type="common">Polyangium cellulosum</name>
    <dbReference type="NCBI Taxonomy" id="56"/>
    <lineage>
        <taxon>Bacteria</taxon>
        <taxon>Pseudomonadati</taxon>
        <taxon>Myxococcota</taxon>
        <taxon>Polyangia</taxon>
        <taxon>Polyangiales</taxon>
        <taxon>Polyangiaceae</taxon>
        <taxon>Sorangium</taxon>
    </lineage>
</organism>
<sequence>MGTVALGFGGAAAFVGTVLGTIALRVEDKGNGLGTASLVTLVSSGVLLTAGGVLVLTSGPSGSSSNILLNPQGVSAQLRW</sequence>
<proteinExistence type="predicted"/>
<feature type="transmembrane region" description="Helical" evidence="1">
    <location>
        <begin position="36"/>
        <end position="56"/>
    </location>
</feature>
<dbReference type="AlphaFoldDB" id="A0A150QER7"/>
<keyword evidence="1" id="KW-0472">Membrane</keyword>
<gene>
    <name evidence="2" type="ORF">BE15_09300</name>
</gene>
<evidence type="ECO:0000313" key="3">
    <source>
        <dbReference type="Proteomes" id="UP000075260"/>
    </source>
</evidence>
<dbReference type="Proteomes" id="UP000075260">
    <property type="component" value="Unassembled WGS sequence"/>
</dbReference>
<name>A0A150QER7_SORCE</name>
<keyword evidence="1" id="KW-0812">Transmembrane</keyword>
<keyword evidence="1" id="KW-1133">Transmembrane helix</keyword>
<evidence type="ECO:0000256" key="1">
    <source>
        <dbReference type="SAM" id="Phobius"/>
    </source>
</evidence>
<reference evidence="2 3" key="1">
    <citation type="submission" date="2014-02" db="EMBL/GenBank/DDBJ databases">
        <title>The small core and large imbalanced accessory genome model reveals a collaborative survival strategy of Sorangium cellulosum strains in nature.</title>
        <authorList>
            <person name="Han K."/>
            <person name="Peng R."/>
            <person name="Blom J."/>
            <person name="Li Y.-Z."/>
        </authorList>
    </citation>
    <scope>NUCLEOTIDE SEQUENCE [LARGE SCALE GENOMIC DNA]</scope>
    <source>
        <strain evidence="2 3">So0008-312</strain>
    </source>
</reference>